<dbReference type="RefSeq" id="WP_184466870.1">
    <property type="nucleotide sequence ID" value="NZ_JACIFY010000002.1"/>
</dbReference>
<comment type="caution">
    <text evidence="2">The sequence shown here is derived from an EMBL/GenBank/DDBJ whole genome shotgun (WGS) entry which is preliminary data.</text>
</comment>
<name>A0A7W6W367_9HYPH</name>
<organism evidence="2 3">
    <name type="scientific">Rhizobium esperanzae</name>
    <dbReference type="NCBI Taxonomy" id="1967781"/>
    <lineage>
        <taxon>Bacteria</taxon>
        <taxon>Pseudomonadati</taxon>
        <taxon>Pseudomonadota</taxon>
        <taxon>Alphaproteobacteria</taxon>
        <taxon>Hyphomicrobiales</taxon>
        <taxon>Rhizobiaceae</taxon>
        <taxon>Rhizobium/Agrobacterium group</taxon>
        <taxon>Rhizobium</taxon>
    </lineage>
</organism>
<dbReference type="Proteomes" id="UP000540909">
    <property type="component" value="Unassembled WGS sequence"/>
</dbReference>
<feature type="domain" description="VOC" evidence="1">
    <location>
        <begin position="15"/>
        <end position="127"/>
    </location>
</feature>
<protein>
    <submittedName>
        <fullName evidence="2">Lactoylglutathione lyase</fullName>
        <ecNumber evidence="2">4.4.1.5</ecNumber>
    </submittedName>
</protein>
<dbReference type="SUPFAM" id="SSF54593">
    <property type="entry name" value="Glyoxalase/Bleomycin resistance protein/Dihydroxybiphenyl dioxygenase"/>
    <property type="match status" value="1"/>
</dbReference>
<gene>
    <name evidence="2" type="ORF">GGD57_000698</name>
</gene>
<dbReference type="EMBL" id="JACIFY010000002">
    <property type="protein sequence ID" value="MBB4234149.1"/>
    <property type="molecule type" value="Genomic_DNA"/>
</dbReference>
<evidence type="ECO:0000259" key="1">
    <source>
        <dbReference type="PROSITE" id="PS51819"/>
    </source>
</evidence>
<dbReference type="InterPro" id="IPR004360">
    <property type="entry name" value="Glyas_Fos-R_dOase_dom"/>
</dbReference>
<accession>A0A7W6W367</accession>
<dbReference type="EC" id="4.4.1.5" evidence="2"/>
<dbReference type="PROSITE" id="PS51819">
    <property type="entry name" value="VOC"/>
    <property type="match status" value="1"/>
</dbReference>
<dbReference type="Gene3D" id="3.10.180.10">
    <property type="entry name" value="2,3-Dihydroxybiphenyl 1,2-Dioxygenase, domain 1"/>
    <property type="match status" value="1"/>
</dbReference>
<dbReference type="GO" id="GO:0004462">
    <property type="term" value="F:lactoylglutathione lyase activity"/>
    <property type="evidence" value="ECO:0007669"/>
    <property type="project" value="UniProtKB-EC"/>
</dbReference>
<dbReference type="InterPro" id="IPR029068">
    <property type="entry name" value="Glyas_Bleomycin-R_OHBP_Dase"/>
</dbReference>
<evidence type="ECO:0000313" key="3">
    <source>
        <dbReference type="Proteomes" id="UP000540909"/>
    </source>
</evidence>
<evidence type="ECO:0000313" key="2">
    <source>
        <dbReference type="EMBL" id="MBB4234149.1"/>
    </source>
</evidence>
<dbReference type="Pfam" id="PF00903">
    <property type="entry name" value="Glyoxalase"/>
    <property type="match status" value="1"/>
</dbReference>
<proteinExistence type="predicted"/>
<reference evidence="2 3" key="1">
    <citation type="submission" date="2020-08" db="EMBL/GenBank/DDBJ databases">
        <title>Genomic Encyclopedia of Type Strains, Phase IV (KMG-V): Genome sequencing to study the core and pangenomes of soil and plant-associated prokaryotes.</title>
        <authorList>
            <person name="Whitman W."/>
        </authorList>
    </citation>
    <scope>NUCLEOTIDE SEQUENCE [LARGE SCALE GENOMIC DNA]</scope>
    <source>
        <strain evidence="2 3">SEMIA 4089</strain>
    </source>
</reference>
<sequence length="132" mass="14531">MSDDTGRNGRALQVTAHGIILKTERFEECVRFYRDILELPVWFEQDDLTCLRFGDGYLMIETGGMARDSRKLGHENPTILRLNVVDVGAAAAALQSRGVAVDIRRFSWGVIGAFVDPDGNACELKNAGAPFS</sequence>
<dbReference type="AlphaFoldDB" id="A0A7W6W367"/>
<dbReference type="InterPro" id="IPR037523">
    <property type="entry name" value="VOC_core"/>
</dbReference>
<keyword evidence="2" id="KW-0456">Lyase</keyword>